<dbReference type="InParanoid" id="A0A1J7IFA7"/>
<evidence type="ECO:0000259" key="2">
    <source>
        <dbReference type="Pfam" id="PF12680"/>
    </source>
</evidence>
<dbReference type="OrthoDB" id="3758478at2759"/>
<dbReference type="InterPro" id="IPR037401">
    <property type="entry name" value="SnoaL-like"/>
</dbReference>
<keyword evidence="1" id="KW-1133">Transmembrane helix</keyword>
<feature type="domain" description="SnoaL-like" evidence="2">
    <location>
        <begin position="24"/>
        <end position="130"/>
    </location>
</feature>
<keyword evidence="4" id="KW-1185">Reference proteome</keyword>
<proteinExistence type="predicted"/>
<gene>
    <name evidence="3" type="ORF">CONLIGDRAFT_684498</name>
</gene>
<evidence type="ECO:0000313" key="4">
    <source>
        <dbReference type="Proteomes" id="UP000182658"/>
    </source>
</evidence>
<reference evidence="3 4" key="1">
    <citation type="submission" date="2016-10" db="EMBL/GenBank/DDBJ databases">
        <title>Draft genome sequence of Coniochaeta ligniaria NRRL30616, a lignocellulolytic fungus for bioabatement of inhibitors in plant biomass hydrolysates.</title>
        <authorList>
            <consortium name="DOE Joint Genome Institute"/>
            <person name="Jimenez D.J."/>
            <person name="Hector R.E."/>
            <person name="Riley R."/>
            <person name="Sun H."/>
            <person name="Grigoriev I.V."/>
            <person name="Van Elsas J.D."/>
            <person name="Nichols N.N."/>
        </authorList>
    </citation>
    <scope>NUCLEOTIDE SEQUENCE [LARGE SCALE GENOMIC DNA]</scope>
    <source>
        <strain evidence="3 4">NRRL 30616</strain>
    </source>
</reference>
<dbReference type="Proteomes" id="UP000182658">
    <property type="component" value="Unassembled WGS sequence"/>
</dbReference>
<dbReference type="EMBL" id="KV875101">
    <property type="protein sequence ID" value="OIW25955.1"/>
    <property type="molecule type" value="Genomic_DNA"/>
</dbReference>
<protein>
    <recommendedName>
        <fullName evidence="2">SnoaL-like domain-containing protein</fullName>
    </recommendedName>
</protein>
<sequence>MADLGEYNPYSPPGNNTKDESTITALLDAYGSLSVPKLLDLLASNFTHRVLPESLGMPVRGKRAFAEHAAGIFAIFDSFRMEPREILKVEGWKETWVVRAHMYGILKGGKGEWKNECVLIVKMDDEGALVEEIQEFVDSAKAVEMKQRHAPKSFGAKGRRTITMEEHDATPAASFLTMFCWFLVCVLVAKLGAPVLALVILWAHPTLEAFRRSFFLTPIRPRL</sequence>
<dbReference type="AlphaFoldDB" id="A0A1J7IFA7"/>
<dbReference type="Pfam" id="PF12680">
    <property type="entry name" value="SnoaL_2"/>
    <property type="match status" value="1"/>
</dbReference>
<keyword evidence="1" id="KW-0472">Membrane</keyword>
<feature type="transmembrane region" description="Helical" evidence="1">
    <location>
        <begin position="181"/>
        <end position="203"/>
    </location>
</feature>
<evidence type="ECO:0000313" key="3">
    <source>
        <dbReference type="EMBL" id="OIW25955.1"/>
    </source>
</evidence>
<keyword evidence="1" id="KW-0812">Transmembrane</keyword>
<name>A0A1J7IFA7_9PEZI</name>
<dbReference type="SUPFAM" id="SSF54427">
    <property type="entry name" value="NTF2-like"/>
    <property type="match status" value="1"/>
</dbReference>
<accession>A0A1J7IFA7</accession>
<dbReference type="Gene3D" id="3.10.450.50">
    <property type="match status" value="1"/>
</dbReference>
<organism evidence="3 4">
    <name type="scientific">Coniochaeta ligniaria NRRL 30616</name>
    <dbReference type="NCBI Taxonomy" id="1408157"/>
    <lineage>
        <taxon>Eukaryota</taxon>
        <taxon>Fungi</taxon>
        <taxon>Dikarya</taxon>
        <taxon>Ascomycota</taxon>
        <taxon>Pezizomycotina</taxon>
        <taxon>Sordariomycetes</taxon>
        <taxon>Sordariomycetidae</taxon>
        <taxon>Coniochaetales</taxon>
        <taxon>Coniochaetaceae</taxon>
        <taxon>Coniochaeta</taxon>
    </lineage>
</organism>
<evidence type="ECO:0000256" key="1">
    <source>
        <dbReference type="SAM" id="Phobius"/>
    </source>
</evidence>
<dbReference type="STRING" id="1408157.A0A1J7IFA7"/>
<dbReference type="InterPro" id="IPR032710">
    <property type="entry name" value="NTF2-like_dom_sf"/>
</dbReference>